<dbReference type="STRING" id="388280.SAMN04488057_10112"/>
<evidence type="ECO:0000256" key="1">
    <source>
        <dbReference type="SAM" id="Phobius"/>
    </source>
</evidence>
<name>A0A1M7HQ22_9BACT</name>
<dbReference type="EMBL" id="FRCY01000001">
    <property type="protein sequence ID" value="SHM30606.1"/>
    <property type="molecule type" value="Genomic_DNA"/>
</dbReference>
<accession>A0A1M7HQ22</accession>
<organism evidence="2 3">
    <name type="scientific">Cyclobacterium lianum</name>
    <dbReference type="NCBI Taxonomy" id="388280"/>
    <lineage>
        <taxon>Bacteria</taxon>
        <taxon>Pseudomonadati</taxon>
        <taxon>Bacteroidota</taxon>
        <taxon>Cytophagia</taxon>
        <taxon>Cytophagales</taxon>
        <taxon>Cyclobacteriaceae</taxon>
        <taxon>Cyclobacterium</taxon>
    </lineage>
</organism>
<sequence length="431" mass="48638">MKKLLFWWSELKSTFWFVPVFIILSGIFLAVMLVYWDSQSDFDPSEVTKFFFPGSPDAATDILTIISGAMIGVAGTVFSITLVALTLASNQFGPRMVKNFMYDRINQTVLGTYVSLFIYCLIVLNTVKHAGDMEFIPYFSVAFSLLMAIANIILLIVFIHHVATSIQADYIIGNISLNLSHSLKSLFPQNMGEDLEEHDPEGVKSGYNQSQHLGCGFDGYLQYIDSEGLMNDARELDIFIELYHHPGSYLVKKLDLGKIYSNKSLAKDDLDRLRKHFLGGKTRTPQQDAEHAIHQMVEIAARALSPGINDPYTAISCIDNLCSSLTYLTQVQFPSPYRKDDSGKLRIQAAVLTFDGMMDAAFNAIRQFARDSPPVIIRLMEGMVTLNKFAQTVEQREAVKKHAEMTWNLAKKQFDEAKDLDDLEKRYKKIS</sequence>
<feature type="transmembrane region" description="Helical" evidence="1">
    <location>
        <begin position="62"/>
        <end position="88"/>
    </location>
</feature>
<proteinExistence type="predicted"/>
<feature type="transmembrane region" description="Helical" evidence="1">
    <location>
        <begin position="15"/>
        <end position="36"/>
    </location>
</feature>
<keyword evidence="3" id="KW-1185">Reference proteome</keyword>
<dbReference type="OrthoDB" id="2955631at2"/>
<dbReference type="InterPro" id="IPR018723">
    <property type="entry name" value="DUF2254_membrane"/>
</dbReference>
<gene>
    <name evidence="2" type="ORF">SAMN04488057_10112</name>
</gene>
<reference evidence="2 3" key="1">
    <citation type="submission" date="2016-11" db="EMBL/GenBank/DDBJ databases">
        <authorList>
            <person name="Jaros S."/>
            <person name="Januszkiewicz K."/>
            <person name="Wedrychowicz H."/>
        </authorList>
    </citation>
    <scope>NUCLEOTIDE SEQUENCE [LARGE SCALE GENOMIC DNA]</scope>
    <source>
        <strain evidence="2 3">CGMCC 1.6102</strain>
    </source>
</reference>
<feature type="transmembrane region" description="Helical" evidence="1">
    <location>
        <begin position="109"/>
        <end position="127"/>
    </location>
</feature>
<evidence type="ECO:0000313" key="3">
    <source>
        <dbReference type="Proteomes" id="UP000184513"/>
    </source>
</evidence>
<dbReference type="Proteomes" id="UP000184513">
    <property type="component" value="Unassembled WGS sequence"/>
</dbReference>
<keyword evidence="1" id="KW-1133">Transmembrane helix</keyword>
<feature type="transmembrane region" description="Helical" evidence="1">
    <location>
        <begin position="139"/>
        <end position="159"/>
    </location>
</feature>
<keyword evidence="1" id="KW-0472">Membrane</keyword>
<dbReference type="Pfam" id="PF10011">
    <property type="entry name" value="DUF2254"/>
    <property type="match status" value="1"/>
</dbReference>
<protein>
    <submittedName>
        <fullName evidence="2">Uncharacterized membrane protein</fullName>
    </submittedName>
</protein>
<dbReference type="RefSeq" id="WP_073089802.1">
    <property type="nucleotide sequence ID" value="NZ_FRCY01000001.1"/>
</dbReference>
<keyword evidence="1" id="KW-0812">Transmembrane</keyword>
<evidence type="ECO:0000313" key="2">
    <source>
        <dbReference type="EMBL" id="SHM30606.1"/>
    </source>
</evidence>
<dbReference type="AlphaFoldDB" id="A0A1M7HQ22"/>